<dbReference type="EMBL" id="CAEKKB010000003">
    <property type="protein sequence ID" value="CAB4303408.1"/>
    <property type="molecule type" value="Genomic_DNA"/>
</dbReference>
<reference evidence="3" key="1">
    <citation type="journal article" date="2020" name="Genome Biol.">
        <title>Gamete binning: chromosome-level and haplotype-resolved genome assembly enabled by high-throughput single-cell sequencing of gamete genomes.</title>
        <authorList>
            <person name="Campoy J.A."/>
            <person name="Sun H."/>
            <person name="Goel M."/>
            <person name="Jiao W.-B."/>
            <person name="Folz-Donahue K."/>
            <person name="Wang N."/>
            <person name="Rubio M."/>
            <person name="Liu C."/>
            <person name="Kukat C."/>
            <person name="Ruiz D."/>
            <person name="Huettel B."/>
            <person name="Schneeberger K."/>
        </authorList>
    </citation>
    <scope>NUCLEOTIDE SEQUENCE [LARGE SCALE GENOMIC DNA]</scope>
    <source>
        <strain evidence="3">cv. Rojo Pasion</strain>
    </source>
</reference>
<proteinExistence type="predicted"/>
<accession>A0A6J5WYA3</accession>
<dbReference type="AlphaFoldDB" id="A0A6J5WYA3"/>
<name>A0A6J5WYA3_PRUAR</name>
<evidence type="ECO:0000313" key="3">
    <source>
        <dbReference type="Proteomes" id="UP000507245"/>
    </source>
</evidence>
<dbReference type="Proteomes" id="UP000507245">
    <property type="component" value="Unassembled WGS sequence"/>
</dbReference>
<evidence type="ECO:0000256" key="1">
    <source>
        <dbReference type="SAM" id="MobiDB-lite"/>
    </source>
</evidence>
<protein>
    <submittedName>
        <fullName evidence="2">Uncharacterized protein</fullName>
    </submittedName>
</protein>
<evidence type="ECO:0000313" key="2">
    <source>
        <dbReference type="EMBL" id="CAB4303408.1"/>
    </source>
</evidence>
<gene>
    <name evidence="2" type="ORF">ORAREDHAP_LOCUS19564</name>
</gene>
<feature type="compositionally biased region" description="Polar residues" evidence="1">
    <location>
        <begin position="57"/>
        <end position="67"/>
    </location>
</feature>
<keyword evidence="3" id="KW-1185">Reference proteome</keyword>
<sequence>MKITLRIVPCTITEEERPQGRYGDVPRQRREEKGQKGTKERSKFWTCKMRGGRGSSPIDSSDVVWSS</sequence>
<feature type="region of interest" description="Disordered" evidence="1">
    <location>
        <begin position="17"/>
        <end position="42"/>
    </location>
</feature>
<organism evidence="2 3">
    <name type="scientific">Prunus armeniaca</name>
    <name type="common">Apricot</name>
    <name type="synonym">Armeniaca vulgaris</name>
    <dbReference type="NCBI Taxonomy" id="36596"/>
    <lineage>
        <taxon>Eukaryota</taxon>
        <taxon>Viridiplantae</taxon>
        <taxon>Streptophyta</taxon>
        <taxon>Embryophyta</taxon>
        <taxon>Tracheophyta</taxon>
        <taxon>Spermatophyta</taxon>
        <taxon>Magnoliopsida</taxon>
        <taxon>eudicotyledons</taxon>
        <taxon>Gunneridae</taxon>
        <taxon>Pentapetalae</taxon>
        <taxon>rosids</taxon>
        <taxon>fabids</taxon>
        <taxon>Rosales</taxon>
        <taxon>Rosaceae</taxon>
        <taxon>Amygdaloideae</taxon>
        <taxon>Amygdaleae</taxon>
        <taxon>Prunus</taxon>
    </lineage>
</organism>
<feature type="region of interest" description="Disordered" evidence="1">
    <location>
        <begin position="48"/>
        <end position="67"/>
    </location>
</feature>